<evidence type="ECO:0000256" key="1">
    <source>
        <dbReference type="ARBA" id="ARBA00023015"/>
    </source>
</evidence>
<dbReference type="SMART" id="SM00342">
    <property type="entry name" value="HTH_ARAC"/>
    <property type="match status" value="1"/>
</dbReference>
<dbReference type="SUPFAM" id="SSF46689">
    <property type="entry name" value="Homeodomain-like"/>
    <property type="match status" value="2"/>
</dbReference>
<dbReference type="PANTHER" id="PTHR43280">
    <property type="entry name" value="ARAC-FAMILY TRANSCRIPTIONAL REGULATOR"/>
    <property type="match status" value="1"/>
</dbReference>
<name>A0A9D9ICK1_9SPIO</name>
<dbReference type="AlphaFoldDB" id="A0A9D9ICK1"/>
<dbReference type="InterPro" id="IPR003313">
    <property type="entry name" value="AraC-bd"/>
</dbReference>
<dbReference type="PANTHER" id="PTHR43280:SF2">
    <property type="entry name" value="HTH-TYPE TRANSCRIPTIONAL REGULATOR EXSA"/>
    <property type="match status" value="1"/>
</dbReference>
<reference evidence="5" key="1">
    <citation type="submission" date="2020-10" db="EMBL/GenBank/DDBJ databases">
        <authorList>
            <person name="Gilroy R."/>
        </authorList>
    </citation>
    <scope>NUCLEOTIDE SEQUENCE</scope>
    <source>
        <strain evidence="5">14700</strain>
    </source>
</reference>
<keyword evidence="1" id="KW-0805">Transcription regulation</keyword>
<dbReference type="InterPro" id="IPR037923">
    <property type="entry name" value="HTH-like"/>
</dbReference>
<dbReference type="EMBL" id="JADIMF010000090">
    <property type="protein sequence ID" value="MBO8469288.1"/>
    <property type="molecule type" value="Genomic_DNA"/>
</dbReference>
<sequence>MEVGINDYIEAEHFRALCEDDYNVSRTCEWQKNSMHHIHNSCEILLVEEGVTDYYILDKKYHLDPGDILVISAMHHHVRYMQTLPYLRYGLTISPDYYRSFIFDPNLLRVFSTPTQEEYDKYCKNIPEKDFNHLVFLFKSLYAEQISDTSANPMKSQMEKALIQEIAITLYRTFRMQERNAIIDPYQEERMGKIRDYINTHFRDELSLEQLGSVFYMHPSNISKYFHRYCGFTLNQYINTVRVYEAQKLLETTSKSIAVIAEEAGFGSVNNFIRQFRVILKKTPERYRKDFRAFLFSSHNQGHPVQLL</sequence>
<dbReference type="Pfam" id="PF12833">
    <property type="entry name" value="HTH_18"/>
    <property type="match status" value="1"/>
</dbReference>
<dbReference type="GO" id="GO:0003700">
    <property type="term" value="F:DNA-binding transcription factor activity"/>
    <property type="evidence" value="ECO:0007669"/>
    <property type="project" value="InterPro"/>
</dbReference>
<organism evidence="5 6">
    <name type="scientific">Candidatus Ornithospirochaeta stercoravium</name>
    <dbReference type="NCBI Taxonomy" id="2840897"/>
    <lineage>
        <taxon>Bacteria</taxon>
        <taxon>Pseudomonadati</taxon>
        <taxon>Spirochaetota</taxon>
        <taxon>Spirochaetia</taxon>
        <taxon>Spirochaetales</taxon>
        <taxon>Spirochaetaceae</taxon>
        <taxon>Spirochaetaceae incertae sedis</taxon>
        <taxon>Candidatus Ornithospirochaeta</taxon>
    </lineage>
</organism>
<keyword evidence="2" id="KW-0238">DNA-binding</keyword>
<reference evidence="5" key="2">
    <citation type="journal article" date="2021" name="PeerJ">
        <title>Extensive microbial diversity within the chicken gut microbiome revealed by metagenomics and culture.</title>
        <authorList>
            <person name="Gilroy R."/>
            <person name="Ravi A."/>
            <person name="Getino M."/>
            <person name="Pursley I."/>
            <person name="Horton D.L."/>
            <person name="Alikhan N.F."/>
            <person name="Baker D."/>
            <person name="Gharbi K."/>
            <person name="Hall N."/>
            <person name="Watson M."/>
            <person name="Adriaenssens E.M."/>
            <person name="Foster-Nyarko E."/>
            <person name="Jarju S."/>
            <person name="Secka A."/>
            <person name="Antonio M."/>
            <person name="Oren A."/>
            <person name="Chaudhuri R.R."/>
            <person name="La Ragione R."/>
            <person name="Hildebrand F."/>
            <person name="Pallen M.J."/>
        </authorList>
    </citation>
    <scope>NUCLEOTIDE SEQUENCE</scope>
    <source>
        <strain evidence="5">14700</strain>
    </source>
</reference>
<comment type="caution">
    <text evidence="5">The sequence shown here is derived from an EMBL/GenBank/DDBJ whole genome shotgun (WGS) entry which is preliminary data.</text>
</comment>
<proteinExistence type="predicted"/>
<dbReference type="InterPro" id="IPR018060">
    <property type="entry name" value="HTH_AraC"/>
</dbReference>
<evidence type="ECO:0000256" key="2">
    <source>
        <dbReference type="ARBA" id="ARBA00023125"/>
    </source>
</evidence>
<keyword evidence="3" id="KW-0804">Transcription</keyword>
<evidence type="ECO:0000313" key="5">
    <source>
        <dbReference type="EMBL" id="MBO8469288.1"/>
    </source>
</evidence>
<evidence type="ECO:0000259" key="4">
    <source>
        <dbReference type="PROSITE" id="PS01124"/>
    </source>
</evidence>
<accession>A0A9D9ICK1</accession>
<evidence type="ECO:0000256" key="3">
    <source>
        <dbReference type="ARBA" id="ARBA00023163"/>
    </source>
</evidence>
<dbReference type="InterPro" id="IPR009057">
    <property type="entry name" value="Homeodomain-like_sf"/>
</dbReference>
<dbReference type="SUPFAM" id="SSF51215">
    <property type="entry name" value="Regulatory protein AraC"/>
    <property type="match status" value="1"/>
</dbReference>
<dbReference type="Gene3D" id="1.10.10.60">
    <property type="entry name" value="Homeodomain-like"/>
    <property type="match status" value="2"/>
</dbReference>
<dbReference type="PROSITE" id="PS01124">
    <property type="entry name" value="HTH_ARAC_FAMILY_2"/>
    <property type="match status" value="1"/>
</dbReference>
<feature type="domain" description="HTH araC/xylS-type" evidence="4">
    <location>
        <begin position="192"/>
        <end position="290"/>
    </location>
</feature>
<dbReference type="Proteomes" id="UP000810292">
    <property type="component" value="Unassembled WGS sequence"/>
</dbReference>
<protein>
    <submittedName>
        <fullName evidence="5">Helix-turn-helix transcriptional regulator</fullName>
    </submittedName>
</protein>
<gene>
    <name evidence="5" type="ORF">IAA72_05845</name>
</gene>
<dbReference type="GO" id="GO:0043565">
    <property type="term" value="F:sequence-specific DNA binding"/>
    <property type="evidence" value="ECO:0007669"/>
    <property type="project" value="InterPro"/>
</dbReference>
<dbReference type="Pfam" id="PF02311">
    <property type="entry name" value="AraC_binding"/>
    <property type="match status" value="1"/>
</dbReference>
<evidence type="ECO:0000313" key="6">
    <source>
        <dbReference type="Proteomes" id="UP000810292"/>
    </source>
</evidence>